<feature type="domain" description="Histone deacetylase" evidence="6">
    <location>
        <begin position="114"/>
        <end position="350"/>
    </location>
</feature>
<dbReference type="GO" id="GO:0046872">
    <property type="term" value="F:metal ion binding"/>
    <property type="evidence" value="ECO:0007669"/>
    <property type="project" value="UniProtKB-KW"/>
</dbReference>
<keyword evidence="4 7" id="KW-0378">Hydrolase</keyword>
<name>A0A6N1NTI5_9VIRU</name>
<dbReference type="EMBL" id="MF405918">
    <property type="protein sequence ID" value="QKU33932.1"/>
    <property type="molecule type" value="Genomic_DNA"/>
</dbReference>
<keyword evidence="3" id="KW-0479">Metal-binding</keyword>
<dbReference type="InterPro" id="IPR023801">
    <property type="entry name" value="His_deacetylse_dom"/>
</dbReference>
<dbReference type="RefSeq" id="YP_010780544.1">
    <property type="nucleotide sequence ID" value="NC_075038.1"/>
</dbReference>
<evidence type="ECO:0000313" key="7">
    <source>
        <dbReference type="EMBL" id="QKU33932.1"/>
    </source>
</evidence>
<dbReference type="SUPFAM" id="SSF52768">
    <property type="entry name" value="Arginase/deacetylase"/>
    <property type="match status" value="1"/>
</dbReference>
<dbReference type="PANTHER" id="PTHR10625">
    <property type="entry name" value="HISTONE DEACETYLASE HDAC1-RELATED"/>
    <property type="match status" value="1"/>
</dbReference>
<dbReference type="PRINTS" id="PR01270">
    <property type="entry name" value="HDASUPER"/>
</dbReference>
<comment type="cofactor">
    <cofactor evidence="1">
        <name>Zn(2+)</name>
        <dbReference type="ChEBI" id="CHEBI:29105"/>
    </cofactor>
</comment>
<dbReference type="InterPro" id="IPR000286">
    <property type="entry name" value="HDACs"/>
</dbReference>
<protein>
    <submittedName>
        <fullName evidence="7">Acetylpolyamine aminohydrolase</fullName>
    </submittedName>
</protein>
<proteinExistence type="inferred from homology"/>
<keyword evidence="5" id="KW-0862">Zinc</keyword>
<reference evidence="7" key="1">
    <citation type="submission" date="2017-06" db="EMBL/GenBank/DDBJ databases">
        <authorList>
            <person name="Assis F.L."/>
            <person name="Abrahao J.S."/>
            <person name="Silva L."/>
            <person name="Khalil J.B."/>
            <person name="Rodrigues R."/>
            <person name="Silva L.S."/>
            <person name="Boratto P."/>
            <person name="Andrade M."/>
            <person name="Kroon E.G."/>
            <person name="Ribeiro B."/>
            <person name="Bergier I."/>
            <person name="Seligmann H."/>
            <person name="Ghigo E."/>
            <person name="Colson P."/>
            <person name="Levasseur A."/>
            <person name="Raoult D."/>
            <person name="Scola B.L."/>
        </authorList>
    </citation>
    <scope>NUCLEOTIDE SEQUENCE</scope>
    <source>
        <strain evidence="7">Deep ocean</strain>
    </source>
</reference>
<dbReference type="InterPro" id="IPR037138">
    <property type="entry name" value="His_deacetylse_dom_sf"/>
</dbReference>
<accession>A0A6N1NTI5</accession>
<dbReference type="GO" id="GO:0016787">
    <property type="term" value="F:hydrolase activity"/>
    <property type="evidence" value="ECO:0007669"/>
    <property type="project" value="UniProtKB-KW"/>
</dbReference>
<dbReference type="PANTHER" id="PTHR10625:SF17">
    <property type="entry name" value="HISTONE DEACETYLASE 8"/>
    <property type="match status" value="1"/>
</dbReference>
<organism evidence="7">
    <name type="scientific">Tupanvirus deep ocean</name>
    <dbReference type="NCBI Taxonomy" id="2126984"/>
    <lineage>
        <taxon>Viruses</taxon>
        <taxon>Varidnaviria</taxon>
        <taxon>Bamfordvirae</taxon>
        <taxon>Nucleocytoviricota</taxon>
        <taxon>Megaviricetes</taxon>
        <taxon>Imitervirales</taxon>
        <taxon>Mimiviridae</taxon>
        <taxon>Megamimivirinae</taxon>
        <taxon>Tupanvirus</taxon>
        <taxon>Tupanvirus altamarinense</taxon>
    </lineage>
</organism>
<dbReference type="Pfam" id="PF00850">
    <property type="entry name" value="Hist_deacetyl"/>
    <property type="match status" value="1"/>
</dbReference>
<evidence type="ECO:0000256" key="1">
    <source>
        <dbReference type="ARBA" id="ARBA00001947"/>
    </source>
</evidence>
<evidence type="ECO:0000256" key="2">
    <source>
        <dbReference type="ARBA" id="ARBA00005947"/>
    </source>
</evidence>
<evidence type="ECO:0000259" key="6">
    <source>
        <dbReference type="Pfam" id="PF00850"/>
    </source>
</evidence>
<dbReference type="InterPro" id="IPR023696">
    <property type="entry name" value="Ureohydrolase_dom_sf"/>
</dbReference>
<sequence length="354" mass="40191">MAKLTIVTTAVDTAIVMKEELFNSTNKPFTRQYKIFKKLEETFSNANYQILDINTRDIRPVLETCPCVSRDFLDFLENAFKSFLESGSSGEYISPYDGGLVNYCFNKSVTFKNIKKLPYYMQCGFYSNDFTTSIFDYTYASVLKSAYNGIIAAQDLHSDSVVYCLNVFPGHHATNNFYSGYCFLNNAAICTYELLKKYNKVAILDIDYHHGDGTQKIFYEDPRVLTVSIHGDPVDNYPFYVGYVDEIGEGYGEAYNYNYILPKGSDINDYVNKLTDALEMISQFNPDVLVIAFGGDTYNNDPQGGFCLNLDDYKTLGGIIKNTIHKPIIITQEGGYYLDDIDKIVSNFLQNLIK</sequence>
<evidence type="ECO:0000256" key="4">
    <source>
        <dbReference type="ARBA" id="ARBA00022801"/>
    </source>
</evidence>
<dbReference type="GeneID" id="80517235"/>
<dbReference type="GO" id="GO:0004407">
    <property type="term" value="F:histone deacetylase activity"/>
    <property type="evidence" value="ECO:0007669"/>
    <property type="project" value="TreeGrafter"/>
</dbReference>
<reference evidence="7" key="2">
    <citation type="journal article" date="2018" name="Nat. Commun.">
        <title>Tailed giant Tupanvirus possesses the most complete translational apparatus of the known virosphere.</title>
        <authorList>
            <person name="Abrahao J."/>
            <person name="Silva L."/>
            <person name="Silva L.S."/>
            <person name="Khalil J.Y.B."/>
            <person name="Rodrigues R."/>
            <person name="Arantes T."/>
            <person name="Assis F."/>
            <person name="Boratto P."/>
            <person name="Andrade M."/>
            <person name="Kroon E.G."/>
            <person name="Ribeiro B."/>
            <person name="Bergier I."/>
            <person name="Seligmann H."/>
            <person name="Ghigo E."/>
            <person name="Colson P."/>
            <person name="Levasseur A."/>
            <person name="Kroemer G."/>
            <person name="Raoult D."/>
            <person name="La Scola B."/>
        </authorList>
    </citation>
    <scope>NUCLEOTIDE SEQUENCE [LARGE SCALE GENOMIC DNA]</scope>
    <source>
        <strain evidence="7">Deep ocean</strain>
    </source>
</reference>
<dbReference type="GO" id="GO:0040029">
    <property type="term" value="P:epigenetic regulation of gene expression"/>
    <property type="evidence" value="ECO:0007669"/>
    <property type="project" value="TreeGrafter"/>
</dbReference>
<evidence type="ECO:0000256" key="5">
    <source>
        <dbReference type="ARBA" id="ARBA00022833"/>
    </source>
</evidence>
<dbReference type="Gene3D" id="3.40.800.20">
    <property type="entry name" value="Histone deacetylase domain"/>
    <property type="match status" value="1"/>
</dbReference>
<evidence type="ECO:0000256" key="3">
    <source>
        <dbReference type="ARBA" id="ARBA00022723"/>
    </source>
</evidence>
<comment type="similarity">
    <text evidence="2">Belongs to the histone deacetylase family.</text>
</comment>
<dbReference type="KEGG" id="vg:80517235"/>